<dbReference type="Proteomes" id="UP000779900">
    <property type="component" value="Unassembled WGS sequence"/>
</dbReference>
<comment type="caution">
    <text evidence="4">The sequence shown here is derived from an EMBL/GenBank/DDBJ whole genome shotgun (WGS) entry which is preliminary data.</text>
</comment>
<keyword evidence="2" id="KW-0732">Signal</keyword>
<dbReference type="Pfam" id="PF13624">
    <property type="entry name" value="SurA_N_3"/>
    <property type="match status" value="1"/>
</dbReference>
<dbReference type="AlphaFoldDB" id="A0A937XBR8"/>
<dbReference type="SUPFAM" id="SSF109998">
    <property type="entry name" value="Triger factor/SurA peptide-binding domain-like"/>
    <property type="match status" value="1"/>
</dbReference>
<dbReference type="Gene3D" id="3.10.50.40">
    <property type="match status" value="2"/>
</dbReference>
<feature type="domain" description="PpiC" evidence="3">
    <location>
        <begin position="179"/>
        <end position="279"/>
    </location>
</feature>
<evidence type="ECO:0000256" key="2">
    <source>
        <dbReference type="SAM" id="SignalP"/>
    </source>
</evidence>
<dbReference type="InterPro" id="IPR000297">
    <property type="entry name" value="PPIase_PpiC"/>
</dbReference>
<accession>A0A937XBR8</accession>
<dbReference type="InterPro" id="IPR046357">
    <property type="entry name" value="PPIase_dom_sf"/>
</dbReference>
<dbReference type="PANTHER" id="PTHR47245">
    <property type="entry name" value="PEPTIDYLPROLYL ISOMERASE"/>
    <property type="match status" value="1"/>
</dbReference>
<feature type="chain" id="PRO_5038063100" description="PpiC domain-containing protein" evidence="2">
    <location>
        <begin position="25"/>
        <end position="434"/>
    </location>
</feature>
<evidence type="ECO:0000259" key="3">
    <source>
        <dbReference type="PROSITE" id="PS50198"/>
    </source>
</evidence>
<dbReference type="InterPro" id="IPR027304">
    <property type="entry name" value="Trigger_fact/SurA_dom_sf"/>
</dbReference>
<evidence type="ECO:0000256" key="1">
    <source>
        <dbReference type="PROSITE-ProRule" id="PRU00278"/>
    </source>
</evidence>
<keyword evidence="1" id="KW-0697">Rotamase</keyword>
<dbReference type="EMBL" id="VGIR01000004">
    <property type="protein sequence ID" value="MBM3330483.1"/>
    <property type="molecule type" value="Genomic_DNA"/>
</dbReference>
<reference evidence="4" key="1">
    <citation type="submission" date="2019-03" db="EMBL/GenBank/DDBJ databases">
        <title>Lake Tanganyika Metagenome-Assembled Genomes (MAGs).</title>
        <authorList>
            <person name="Tran P."/>
        </authorList>
    </citation>
    <scope>NUCLEOTIDE SEQUENCE</scope>
    <source>
        <strain evidence="4">K_DeepCast_150m_m2_040</strain>
    </source>
</reference>
<evidence type="ECO:0000313" key="4">
    <source>
        <dbReference type="EMBL" id="MBM3330483.1"/>
    </source>
</evidence>
<proteinExistence type="predicted"/>
<dbReference type="PROSITE" id="PS01096">
    <property type="entry name" value="PPIC_PPIASE_1"/>
    <property type="match status" value="1"/>
</dbReference>
<dbReference type="PANTHER" id="PTHR47245:SF2">
    <property type="entry name" value="PEPTIDYL-PROLYL CIS-TRANS ISOMERASE HP_0175-RELATED"/>
    <property type="match status" value="1"/>
</dbReference>
<protein>
    <recommendedName>
        <fullName evidence="3">PpiC domain-containing protein</fullName>
    </recommendedName>
</protein>
<feature type="signal peptide" evidence="2">
    <location>
        <begin position="1"/>
        <end position="24"/>
    </location>
</feature>
<dbReference type="GO" id="GO:0003755">
    <property type="term" value="F:peptidyl-prolyl cis-trans isomerase activity"/>
    <property type="evidence" value="ECO:0007669"/>
    <property type="project" value="UniProtKB-KW"/>
</dbReference>
<dbReference type="Gene3D" id="1.10.4030.10">
    <property type="entry name" value="Porin chaperone SurA, peptide-binding domain"/>
    <property type="match status" value="1"/>
</dbReference>
<dbReference type="PROSITE" id="PS50198">
    <property type="entry name" value="PPIC_PPIASE_2"/>
    <property type="match status" value="2"/>
</dbReference>
<evidence type="ECO:0000313" key="5">
    <source>
        <dbReference type="Proteomes" id="UP000779900"/>
    </source>
</evidence>
<organism evidence="4 5">
    <name type="scientific">candidate division WOR-3 bacterium</name>
    <dbReference type="NCBI Taxonomy" id="2052148"/>
    <lineage>
        <taxon>Bacteria</taxon>
        <taxon>Bacteria division WOR-3</taxon>
    </lineage>
</organism>
<name>A0A937XBR8_UNCW3</name>
<feature type="domain" description="PpiC" evidence="3">
    <location>
        <begin position="282"/>
        <end position="382"/>
    </location>
</feature>
<dbReference type="InterPro" id="IPR050245">
    <property type="entry name" value="PrsA_foldase"/>
</dbReference>
<keyword evidence="1" id="KW-0413">Isomerase</keyword>
<dbReference type="SUPFAM" id="SSF54534">
    <property type="entry name" value="FKBP-like"/>
    <property type="match status" value="2"/>
</dbReference>
<sequence>MAKGGVPAVVTLALCLLTFHPAHAAEPADSIVAVVGDELILASELNQAVTFLRLSQPDTTASEAALEDLALGRLIDDLVLEEQARRETVEAAPSEVAAEVDGNIAAVKERFGDEERYREALAVEGYTERALRQRYERDARRKLLARKLMEKAGLTQIYVSPSEAERFYNENRDSIARVPGRVALAHVLLVFAPGPAADSAGQRRMTEVMDVLARGGDFATVAASFSDDKRTAARGGDRGWVEIAQLPPELMMVLSQLEPGQTSPPFPTREGYMTVKFERKGEDRVRFRQILIRVPVTRGDTVRARTLANSVRRKALEGVPFDSLARQYSQDPVTADSGGRLGEFLVVGLAPPFNQVVAGMDSGDVSEPVLSEHGYHIIKVLSKQPEQILSYLELQENIRNYLYQQKLGERLETYLDRVRGKVYVKRFRSTGSSG</sequence>
<gene>
    <name evidence="4" type="ORF">FJY68_01370</name>
</gene>
<dbReference type="InterPro" id="IPR023058">
    <property type="entry name" value="PPIase_PpiC_CS"/>
</dbReference>
<dbReference type="Pfam" id="PF00639">
    <property type="entry name" value="Rotamase"/>
    <property type="match status" value="2"/>
</dbReference>